<feature type="region of interest" description="Disordered" evidence="1">
    <location>
        <begin position="1"/>
        <end position="42"/>
    </location>
</feature>
<sequence>MAVIVGTSGRGVHRRKRRQRGGRKSSEIANPQANGSSLCESSELSAGLSSPYIDSLTSSPPGCSTGTKELEIAFHLLDRYPIPRRTASKRRRGRDLVEISQ</sequence>
<feature type="compositionally biased region" description="Polar residues" evidence="1">
    <location>
        <begin position="27"/>
        <end position="42"/>
    </location>
</feature>
<feature type="compositionally biased region" description="Basic residues" evidence="1">
    <location>
        <begin position="11"/>
        <end position="23"/>
    </location>
</feature>
<protein>
    <submittedName>
        <fullName evidence="2">Uncharacterized protein</fullName>
    </submittedName>
</protein>
<gene>
    <name evidence="2" type="ORF">QLX08_003823</name>
</gene>
<accession>A0AAW1A834</accession>
<dbReference type="Proteomes" id="UP001432146">
    <property type="component" value="Unassembled WGS sequence"/>
</dbReference>
<organism evidence="2 3">
    <name type="scientific">Tetragonisca angustula</name>
    <dbReference type="NCBI Taxonomy" id="166442"/>
    <lineage>
        <taxon>Eukaryota</taxon>
        <taxon>Metazoa</taxon>
        <taxon>Ecdysozoa</taxon>
        <taxon>Arthropoda</taxon>
        <taxon>Hexapoda</taxon>
        <taxon>Insecta</taxon>
        <taxon>Pterygota</taxon>
        <taxon>Neoptera</taxon>
        <taxon>Endopterygota</taxon>
        <taxon>Hymenoptera</taxon>
        <taxon>Apocrita</taxon>
        <taxon>Aculeata</taxon>
        <taxon>Apoidea</taxon>
        <taxon>Anthophila</taxon>
        <taxon>Apidae</taxon>
        <taxon>Tetragonisca</taxon>
    </lineage>
</organism>
<reference evidence="2 3" key="1">
    <citation type="submission" date="2024-05" db="EMBL/GenBank/DDBJ databases">
        <title>The nuclear and mitochondrial genome assemblies of Tetragonisca angustula (Apidae: Meliponini), a tiny yet remarkable pollinator in the Neotropics.</title>
        <authorList>
            <person name="Ferrari R."/>
            <person name="Ricardo P.C."/>
            <person name="Dias F.C."/>
            <person name="Araujo N.S."/>
            <person name="Soares D.O."/>
            <person name="Zhou Q.-S."/>
            <person name="Zhu C.-D."/>
            <person name="Coutinho L."/>
            <person name="Airas M.C."/>
            <person name="Batista T.M."/>
        </authorList>
    </citation>
    <scope>NUCLEOTIDE SEQUENCE [LARGE SCALE GENOMIC DNA]</scope>
    <source>
        <strain evidence="2">ASF017062</strain>
        <tissue evidence="2">Abdomen</tissue>
    </source>
</reference>
<proteinExistence type="predicted"/>
<evidence type="ECO:0000313" key="3">
    <source>
        <dbReference type="Proteomes" id="UP001432146"/>
    </source>
</evidence>
<evidence type="ECO:0000313" key="2">
    <source>
        <dbReference type="EMBL" id="KAK9305171.1"/>
    </source>
</evidence>
<dbReference type="EMBL" id="JAWNGG020000056">
    <property type="protein sequence ID" value="KAK9305171.1"/>
    <property type="molecule type" value="Genomic_DNA"/>
</dbReference>
<keyword evidence="3" id="KW-1185">Reference proteome</keyword>
<name>A0AAW1A834_9HYME</name>
<evidence type="ECO:0000256" key="1">
    <source>
        <dbReference type="SAM" id="MobiDB-lite"/>
    </source>
</evidence>
<comment type="caution">
    <text evidence="2">The sequence shown here is derived from an EMBL/GenBank/DDBJ whole genome shotgun (WGS) entry which is preliminary data.</text>
</comment>
<dbReference type="AlphaFoldDB" id="A0AAW1A834"/>